<gene>
    <name evidence="2" type="ORF">HUK65_00295</name>
</gene>
<dbReference type="SUPFAM" id="SSF69786">
    <property type="entry name" value="YggU-like"/>
    <property type="match status" value="1"/>
</dbReference>
<dbReference type="NCBIfam" id="TIGR00251">
    <property type="entry name" value="DUF167 family protein"/>
    <property type="match status" value="1"/>
</dbReference>
<comment type="similarity">
    <text evidence="1">Belongs to the UPF0235 family.</text>
</comment>
<evidence type="ECO:0000313" key="2">
    <source>
        <dbReference type="EMBL" id="NYS23413.1"/>
    </source>
</evidence>
<sequence>MRDCEDLRDLAAPGASIPVRVTPRASRGSVTRGKDGVVRVCVTCAPEAGKANRAVTRALAGAMRVAPSRLELRRGLSSRDKLFVVR</sequence>
<organism evidence="2 3">
    <name type="scientific">Rhabdonatronobacter sediminivivens</name>
    <dbReference type="NCBI Taxonomy" id="2743469"/>
    <lineage>
        <taxon>Bacteria</taxon>
        <taxon>Pseudomonadati</taxon>
        <taxon>Pseudomonadota</taxon>
        <taxon>Alphaproteobacteria</taxon>
        <taxon>Rhodobacterales</taxon>
        <taxon>Paracoccaceae</taxon>
        <taxon>Rhabdonatronobacter</taxon>
    </lineage>
</organism>
<dbReference type="AlphaFoldDB" id="A0A7Z0HVZ3"/>
<keyword evidence="3" id="KW-1185">Reference proteome</keyword>
<proteinExistence type="inferred from homology"/>
<dbReference type="Pfam" id="PF02594">
    <property type="entry name" value="DUF167"/>
    <property type="match status" value="1"/>
</dbReference>
<evidence type="ECO:0000256" key="1">
    <source>
        <dbReference type="ARBA" id="ARBA00010364"/>
    </source>
</evidence>
<dbReference type="Gene3D" id="3.30.1200.10">
    <property type="entry name" value="YggU-like"/>
    <property type="match status" value="1"/>
</dbReference>
<dbReference type="RefSeq" id="WP_179904121.1">
    <property type="nucleotide sequence ID" value="NZ_JACBXS010000001.1"/>
</dbReference>
<comment type="caution">
    <text evidence="2">The sequence shown here is derived from an EMBL/GenBank/DDBJ whole genome shotgun (WGS) entry which is preliminary data.</text>
</comment>
<reference evidence="2 3" key="1">
    <citation type="journal article" date="2000" name="Arch. Microbiol.">
        <title>Rhodobaca bogoriensis gen. nov. and sp. nov., an alkaliphilic purple nonsulfur bacterium from African Rift Valley soda lakes.</title>
        <authorList>
            <person name="Milford A.D."/>
            <person name="Achenbach L.A."/>
            <person name="Jung D.O."/>
            <person name="Madigan M.T."/>
        </authorList>
    </citation>
    <scope>NUCLEOTIDE SEQUENCE [LARGE SCALE GENOMIC DNA]</scope>
    <source>
        <strain evidence="2 3">2376</strain>
    </source>
</reference>
<evidence type="ECO:0000313" key="3">
    <source>
        <dbReference type="Proteomes" id="UP000529417"/>
    </source>
</evidence>
<dbReference type="InterPro" id="IPR036591">
    <property type="entry name" value="YggU-like_sf"/>
</dbReference>
<dbReference type="EMBL" id="JACBXS010000001">
    <property type="protein sequence ID" value="NYS23413.1"/>
    <property type="molecule type" value="Genomic_DNA"/>
</dbReference>
<accession>A0A7Z0HVZ3</accession>
<dbReference type="InterPro" id="IPR003746">
    <property type="entry name" value="DUF167"/>
</dbReference>
<protein>
    <submittedName>
        <fullName evidence="2">DUF167 domain-containing protein</fullName>
    </submittedName>
</protein>
<dbReference type="SMART" id="SM01152">
    <property type="entry name" value="DUF167"/>
    <property type="match status" value="1"/>
</dbReference>
<name>A0A7Z0HVZ3_9RHOB</name>
<dbReference type="Proteomes" id="UP000529417">
    <property type="component" value="Unassembled WGS sequence"/>
</dbReference>